<proteinExistence type="predicted"/>
<dbReference type="PANTHER" id="PTHR30160">
    <property type="entry name" value="TETRAACYLDISACCHARIDE 4'-KINASE-RELATED"/>
    <property type="match status" value="1"/>
</dbReference>
<gene>
    <name evidence="3" type="ORF">PM10SUCC1_20040</name>
</gene>
<accession>A0A9W6GM63</accession>
<keyword evidence="4" id="KW-1185">Reference proteome</keyword>
<dbReference type="Gene3D" id="3.40.50.2000">
    <property type="entry name" value="Glycogen Phosphorylase B"/>
    <property type="match status" value="2"/>
</dbReference>
<reference evidence="3" key="1">
    <citation type="submission" date="2022-12" db="EMBL/GenBank/DDBJ databases">
        <title>Reference genome sequencing for broad-spectrum identification of bacterial and archaeal isolates by mass spectrometry.</title>
        <authorList>
            <person name="Sekiguchi Y."/>
            <person name="Tourlousse D.M."/>
        </authorList>
    </citation>
    <scope>NUCLEOTIDE SEQUENCE</scope>
    <source>
        <strain evidence="3">10succ1</strain>
    </source>
</reference>
<sequence length="321" mass="36546">MVKKIRKNIGKTISNKLIRLWILLLDRRNKINVKKLSEKKVLIADCEKIGNYIFKTPLIRGLKKSGFHVTVMGSHITKELLEADPYIDDAIITRCYRKKSSDIFRKAAVALKYRGYFSHYIETTGSVYLRELLFMRLLSPMTIIGTERKRDYQLKAMNISVPREDHNIDTSISILNSMGIREQREYHIGRMPSAKYSSFKTEKPLILYNGRASVESRSIDPAVERELTSTLEEIPYINFRRIEKEDSLHDLVDLIDRSALVITVDTGISHIASALKKGVLINNYNRSVAPVTPNLLECSFTPEAVSTILKSIFSPAQPAAA</sequence>
<dbReference type="RefSeq" id="WP_281835675.1">
    <property type="nucleotide sequence ID" value="NZ_BSDY01000008.1"/>
</dbReference>
<dbReference type="Proteomes" id="UP001144471">
    <property type="component" value="Unassembled WGS sequence"/>
</dbReference>
<evidence type="ECO:0000256" key="1">
    <source>
        <dbReference type="ARBA" id="ARBA00022676"/>
    </source>
</evidence>
<evidence type="ECO:0000256" key="2">
    <source>
        <dbReference type="ARBA" id="ARBA00022679"/>
    </source>
</evidence>
<dbReference type="GO" id="GO:0008713">
    <property type="term" value="F:ADP-heptose-lipopolysaccharide heptosyltransferase activity"/>
    <property type="evidence" value="ECO:0007669"/>
    <property type="project" value="TreeGrafter"/>
</dbReference>
<dbReference type="InterPro" id="IPR002201">
    <property type="entry name" value="Glyco_trans_9"/>
</dbReference>
<organism evidence="3 4">
    <name type="scientific">Propionigenium maris DSM 9537</name>
    <dbReference type="NCBI Taxonomy" id="1123000"/>
    <lineage>
        <taxon>Bacteria</taxon>
        <taxon>Fusobacteriati</taxon>
        <taxon>Fusobacteriota</taxon>
        <taxon>Fusobacteriia</taxon>
        <taxon>Fusobacteriales</taxon>
        <taxon>Fusobacteriaceae</taxon>
        <taxon>Propionigenium</taxon>
    </lineage>
</organism>
<dbReference type="GO" id="GO:0009244">
    <property type="term" value="P:lipopolysaccharide core region biosynthetic process"/>
    <property type="evidence" value="ECO:0007669"/>
    <property type="project" value="TreeGrafter"/>
</dbReference>
<dbReference type="GO" id="GO:0005829">
    <property type="term" value="C:cytosol"/>
    <property type="evidence" value="ECO:0007669"/>
    <property type="project" value="TreeGrafter"/>
</dbReference>
<dbReference type="AlphaFoldDB" id="A0A9W6GM63"/>
<dbReference type="EMBL" id="BSDY01000008">
    <property type="protein sequence ID" value="GLI56490.1"/>
    <property type="molecule type" value="Genomic_DNA"/>
</dbReference>
<comment type="caution">
    <text evidence="3">The sequence shown here is derived from an EMBL/GenBank/DDBJ whole genome shotgun (WGS) entry which is preliminary data.</text>
</comment>
<evidence type="ECO:0000313" key="4">
    <source>
        <dbReference type="Proteomes" id="UP001144471"/>
    </source>
</evidence>
<dbReference type="SUPFAM" id="SSF53756">
    <property type="entry name" value="UDP-Glycosyltransferase/glycogen phosphorylase"/>
    <property type="match status" value="1"/>
</dbReference>
<keyword evidence="1" id="KW-0328">Glycosyltransferase</keyword>
<dbReference type="InterPro" id="IPR051199">
    <property type="entry name" value="LPS_LOS_Heptosyltrfase"/>
</dbReference>
<dbReference type="Pfam" id="PF01075">
    <property type="entry name" value="Glyco_transf_9"/>
    <property type="match status" value="1"/>
</dbReference>
<keyword evidence="2" id="KW-0808">Transferase</keyword>
<protein>
    <recommendedName>
        <fullName evidence="5">ADP-heptose:LPS heptosyltransferase</fullName>
    </recommendedName>
</protein>
<evidence type="ECO:0008006" key="5">
    <source>
        <dbReference type="Google" id="ProtNLM"/>
    </source>
</evidence>
<name>A0A9W6GM63_9FUSO</name>
<evidence type="ECO:0000313" key="3">
    <source>
        <dbReference type="EMBL" id="GLI56490.1"/>
    </source>
</evidence>